<evidence type="ECO:0000313" key="1">
    <source>
        <dbReference type="EMBL" id="MDJ1498659.1"/>
    </source>
</evidence>
<dbReference type="InterPro" id="IPR029058">
    <property type="entry name" value="AB_hydrolase_fold"/>
</dbReference>
<dbReference type="Proteomes" id="UP001228581">
    <property type="component" value="Unassembled WGS sequence"/>
</dbReference>
<dbReference type="Gene3D" id="3.40.50.1820">
    <property type="entry name" value="alpha/beta hydrolase"/>
    <property type="match status" value="1"/>
</dbReference>
<evidence type="ECO:0000313" key="2">
    <source>
        <dbReference type="Proteomes" id="UP001228581"/>
    </source>
</evidence>
<organism evidence="1 2">
    <name type="scientific">Xanthocytophaga flava</name>
    <dbReference type="NCBI Taxonomy" id="3048013"/>
    <lineage>
        <taxon>Bacteria</taxon>
        <taxon>Pseudomonadati</taxon>
        <taxon>Bacteroidota</taxon>
        <taxon>Cytophagia</taxon>
        <taxon>Cytophagales</taxon>
        <taxon>Rhodocytophagaceae</taxon>
        <taxon>Xanthocytophaga</taxon>
    </lineage>
</organism>
<dbReference type="GO" id="GO:0016787">
    <property type="term" value="F:hydrolase activity"/>
    <property type="evidence" value="ECO:0007669"/>
    <property type="project" value="UniProtKB-KW"/>
</dbReference>
<reference evidence="1 2" key="1">
    <citation type="submission" date="2023-05" db="EMBL/GenBank/DDBJ databases">
        <authorList>
            <person name="Zhang X."/>
        </authorList>
    </citation>
    <scope>NUCLEOTIDE SEQUENCE [LARGE SCALE GENOMIC DNA]</scope>
    <source>
        <strain evidence="1 2">DM2B3-1</strain>
    </source>
</reference>
<dbReference type="RefSeq" id="WP_314005276.1">
    <property type="nucleotide sequence ID" value="NZ_JASJOT010000053.1"/>
</dbReference>
<comment type="caution">
    <text evidence="1">The sequence shown here is derived from an EMBL/GenBank/DDBJ whole genome shotgun (WGS) entry which is preliminary data.</text>
</comment>
<protein>
    <submittedName>
        <fullName evidence="1">Alpha/beta hydrolase</fullName>
    </submittedName>
</protein>
<keyword evidence="1" id="KW-0378">Hydrolase</keyword>
<sequence length="103" mass="11921">MIDSEVEELFDALKKYRSREGFLNDIDQTINTPGHIVWGQIQCPVLILHSQYDRSVPLDHALYAKRHIPHALLPVVKNKWGHLIWLGTDFEQTSSILNAFIKE</sequence>
<dbReference type="EMBL" id="JASJOT010000053">
    <property type="protein sequence ID" value="MDJ1498659.1"/>
    <property type="molecule type" value="Genomic_DNA"/>
</dbReference>
<gene>
    <name evidence="1" type="ORF">QNI19_37350</name>
</gene>
<accession>A0ABT7CY15</accession>
<proteinExistence type="predicted"/>
<dbReference type="SUPFAM" id="SSF53474">
    <property type="entry name" value="alpha/beta-Hydrolases"/>
    <property type="match status" value="1"/>
</dbReference>
<keyword evidence="2" id="KW-1185">Reference proteome</keyword>
<name>A0ABT7CY15_9BACT</name>